<proteinExistence type="predicted"/>
<reference evidence="2" key="1">
    <citation type="journal article" date="2015" name="Nature">
        <title>Complex archaea that bridge the gap between prokaryotes and eukaryotes.</title>
        <authorList>
            <person name="Spang A."/>
            <person name="Saw J.H."/>
            <person name="Jorgensen S.L."/>
            <person name="Zaremba-Niedzwiedzka K."/>
            <person name="Martijn J."/>
            <person name="Lind A.E."/>
            <person name="van Eijk R."/>
            <person name="Schleper C."/>
            <person name="Guy L."/>
            <person name="Ettema T.J."/>
        </authorList>
    </citation>
    <scope>NUCLEOTIDE SEQUENCE</scope>
</reference>
<gene>
    <name evidence="2" type="ORF">LCGC14_1739390</name>
</gene>
<feature type="transmembrane region" description="Helical" evidence="1">
    <location>
        <begin position="6"/>
        <end position="32"/>
    </location>
</feature>
<organism evidence="2">
    <name type="scientific">marine sediment metagenome</name>
    <dbReference type="NCBI Taxonomy" id="412755"/>
    <lineage>
        <taxon>unclassified sequences</taxon>
        <taxon>metagenomes</taxon>
        <taxon>ecological metagenomes</taxon>
    </lineage>
</organism>
<evidence type="ECO:0000256" key="1">
    <source>
        <dbReference type="SAM" id="Phobius"/>
    </source>
</evidence>
<protein>
    <submittedName>
        <fullName evidence="2">Uncharacterized protein</fullName>
    </submittedName>
</protein>
<sequence>MELLFGIFTGFFALSIWWMVALVAIFIVDIVLCETSEFGWGSGVLMAGTAGVAWLGADLNVFAWIWENLADVVRFSLVYFFIGAIWSFVKWYFYLIKVRDRHVQYDVDKSPTRPESSYARHNKARLMGWIAHWPFSMIGFFLGDMLRKVVEGIFGVLKGLYERVGDHVFKDFG</sequence>
<comment type="caution">
    <text evidence="2">The sequence shown here is derived from an EMBL/GenBank/DDBJ whole genome shotgun (WGS) entry which is preliminary data.</text>
</comment>
<keyword evidence="1" id="KW-1133">Transmembrane helix</keyword>
<dbReference type="EMBL" id="LAZR01015892">
    <property type="protein sequence ID" value="KKM06895.1"/>
    <property type="molecule type" value="Genomic_DNA"/>
</dbReference>
<name>A0A0F9H778_9ZZZZ</name>
<dbReference type="AlphaFoldDB" id="A0A0F9H778"/>
<accession>A0A0F9H778</accession>
<feature type="transmembrane region" description="Helical" evidence="1">
    <location>
        <begin position="72"/>
        <end position="93"/>
    </location>
</feature>
<feature type="transmembrane region" description="Helical" evidence="1">
    <location>
        <begin position="44"/>
        <end position="66"/>
    </location>
</feature>
<keyword evidence="1" id="KW-0812">Transmembrane</keyword>
<evidence type="ECO:0000313" key="2">
    <source>
        <dbReference type="EMBL" id="KKM06895.1"/>
    </source>
</evidence>
<keyword evidence="1" id="KW-0472">Membrane</keyword>